<evidence type="ECO:0000313" key="1">
    <source>
        <dbReference type="EMBL" id="MWL05456.1"/>
    </source>
</evidence>
<organism evidence="1 2">
    <name type="scientific">Escherichia coli</name>
    <dbReference type="NCBI Taxonomy" id="562"/>
    <lineage>
        <taxon>Bacteria</taxon>
        <taxon>Pseudomonadati</taxon>
        <taxon>Pseudomonadota</taxon>
        <taxon>Gammaproteobacteria</taxon>
        <taxon>Enterobacterales</taxon>
        <taxon>Enterobacteriaceae</taxon>
        <taxon>Escherichia</taxon>
    </lineage>
</organism>
<evidence type="ECO:0000313" key="2">
    <source>
        <dbReference type="Proteomes" id="UP000430081"/>
    </source>
</evidence>
<accession>A0A6D0DSP3</accession>
<dbReference type="Proteomes" id="UP000430081">
    <property type="component" value="Unassembled WGS sequence"/>
</dbReference>
<comment type="caution">
    <text evidence="1">The sequence shown here is derived from an EMBL/GenBank/DDBJ whole genome shotgun (WGS) entry which is preliminary data.</text>
</comment>
<protein>
    <submittedName>
        <fullName evidence="1">Uncharacterized protein</fullName>
    </submittedName>
</protein>
<reference evidence="1 2" key="1">
    <citation type="submission" date="2019-12" db="EMBL/GenBank/DDBJ databases">
        <title>Enteriobacteria Tanzani isolates_10432.</title>
        <authorList>
            <person name="Subbiah M."/>
            <person name="Call D."/>
        </authorList>
    </citation>
    <scope>NUCLEOTIDE SEQUENCE [LARGE SCALE GENOMIC DNA]</scope>
    <source>
        <strain evidence="1 2">10432wG7</strain>
    </source>
</reference>
<dbReference type="AlphaFoldDB" id="A0A6D0DSP3"/>
<sequence>MKFKLNATDLDFIINIISDLSLVDKLTDAKTYGEYLAKDKYPTRKYVIDLSADEVDYIVEQLSNFILSSGVDSNGEINSIGMHIESIIDVFM</sequence>
<gene>
    <name evidence="1" type="ORF">GQM13_18725</name>
</gene>
<dbReference type="EMBL" id="WTMQ01000006">
    <property type="protein sequence ID" value="MWL05456.1"/>
    <property type="molecule type" value="Genomic_DNA"/>
</dbReference>
<proteinExistence type="predicted"/>
<name>A0A6D0DSP3_ECOLX</name>
<dbReference type="RefSeq" id="WP_089575814.1">
    <property type="nucleotide sequence ID" value="NZ_JANFDX010000002.1"/>
</dbReference>